<dbReference type="Pfam" id="PF17288">
    <property type="entry name" value="Terminase_3C"/>
    <property type="match status" value="1"/>
</dbReference>
<evidence type="ECO:0000259" key="2">
    <source>
        <dbReference type="Pfam" id="PF17288"/>
    </source>
</evidence>
<name>A0A6J5NHM4_9CAUD</name>
<dbReference type="NCBIfam" id="TIGR01547">
    <property type="entry name" value="phage_term_2"/>
    <property type="match status" value="1"/>
</dbReference>
<accession>A0A6J5NHM4</accession>
<dbReference type="InterPro" id="IPR006437">
    <property type="entry name" value="Phage_terminase_lsu"/>
</dbReference>
<dbReference type="Gene3D" id="3.30.420.280">
    <property type="match status" value="1"/>
</dbReference>
<dbReference type="InterPro" id="IPR052380">
    <property type="entry name" value="Viral_DNA_packaging_terminase"/>
</dbReference>
<organism evidence="3">
    <name type="scientific">uncultured Caudovirales phage</name>
    <dbReference type="NCBI Taxonomy" id="2100421"/>
    <lineage>
        <taxon>Viruses</taxon>
        <taxon>Duplodnaviria</taxon>
        <taxon>Heunggongvirae</taxon>
        <taxon>Uroviricota</taxon>
        <taxon>Caudoviricetes</taxon>
        <taxon>Peduoviridae</taxon>
        <taxon>Maltschvirus</taxon>
        <taxon>Maltschvirus maltsch</taxon>
    </lineage>
</organism>
<evidence type="ECO:0000259" key="1">
    <source>
        <dbReference type="Pfam" id="PF04466"/>
    </source>
</evidence>
<dbReference type="InterPro" id="IPR035412">
    <property type="entry name" value="Terminase_L_N"/>
</dbReference>
<proteinExistence type="predicted"/>
<sequence>MTAKKQFKFLDWFGPVFTDDKTYWVISGGRASGKSTQAAAYFLMKLMGKEYFRGVVSRYTQKSISSSIYRDILDLIADWGLEPYLTVKGDEIRLTGSRNMITTHSMRLQEGTVTSKGKGLSKVTHLLIDEATELPSEEEYIKLIDSFRQKGSERKIFLLFNPTSKSHWIYKRFFLPDGRPNPRWSETHGYLHTTYRDNIDNLSPEKILEWEDSRVHDPDYYIHHILGEWTDVGAGQVFTTWKFDFAPDLDAEVVYGLDWGFASDPTALVKVHKRGKRLWIQELMYDTGLTNEDIGAKLTKLGLPPSAVIYADSAEPKSIETLRRLGWHNVKPARKGPDSVRAGIDRLKSFEVYVDPKSSNLVDEYYNYVYREGTDKPVDSWNHLMDALRYACEKLIDGPRYSVMTKRSLDKMKSADWDETFPQF</sequence>
<dbReference type="InterPro" id="IPR035413">
    <property type="entry name" value="Terminase_L_C"/>
</dbReference>
<dbReference type="InterPro" id="IPR027417">
    <property type="entry name" value="P-loop_NTPase"/>
</dbReference>
<feature type="domain" description="Phage terminase large subunit N-terminal" evidence="1">
    <location>
        <begin position="21"/>
        <end position="228"/>
    </location>
</feature>
<protein>
    <submittedName>
        <fullName evidence="3">XtmB Phage terminase large subunit</fullName>
    </submittedName>
</protein>
<dbReference type="EMBL" id="LR796650">
    <property type="protein sequence ID" value="CAB4157266.1"/>
    <property type="molecule type" value="Genomic_DNA"/>
</dbReference>
<feature type="domain" description="Phage terminase large subunit C-terminal" evidence="2">
    <location>
        <begin position="258"/>
        <end position="393"/>
    </location>
</feature>
<gene>
    <name evidence="3" type="ORF">UFOVP693_15</name>
</gene>
<dbReference type="Gene3D" id="3.40.50.300">
    <property type="entry name" value="P-loop containing nucleotide triphosphate hydrolases"/>
    <property type="match status" value="1"/>
</dbReference>
<dbReference type="PANTHER" id="PTHR39184">
    <property type="match status" value="1"/>
</dbReference>
<dbReference type="SUPFAM" id="SSF52540">
    <property type="entry name" value="P-loop containing nucleoside triphosphate hydrolases"/>
    <property type="match status" value="1"/>
</dbReference>
<evidence type="ECO:0000313" key="3">
    <source>
        <dbReference type="EMBL" id="CAB4157266.1"/>
    </source>
</evidence>
<reference evidence="3" key="1">
    <citation type="submission" date="2020-04" db="EMBL/GenBank/DDBJ databases">
        <authorList>
            <person name="Chiriac C."/>
            <person name="Salcher M."/>
            <person name="Ghai R."/>
            <person name="Kavagutti S V."/>
        </authorList>
    </citation>
    <scope>NUCLEOTIDE SEQUENCE</scope>
</reference>
<dbReference type="Pfam" id="PF04466">
    <property type="entry name" value="Terminase_3"/>
    <property type="match status" value="1"/>
</dbReference>
<dbReference type="PANTHER" id="PTHR39184:SF1">
    <property type="entry name" value="PBSX PHAGE TERMINASE LARGE SUBUNIT"/>
    <property type="match status" value="1"/>
</dbReference>